<feature type="domain" description="Carrier" evidence="5">
    <location>
        <begin position="57"/>
        <end position="131"/>
    </location>
</feature>
<accession>A0A7V5UE16</accession>
<dbReference type="SMART" id="SM00823">
    <property type="entry name" value="PKS_PP"/>
    <property type="match status" value="1"/>
</dbReference>
<dbReference type="SUPFAM" id="SSF52777">
    <property type="entry name" value="CoA-dependent acyltransferases"/>
    <property type="match status" value="2"/>
</dbReference>
<proteinExistence type="predicted"/>
<dbReference type="Gene3D" id="1.10.1200.10">
    <property type="entry name" value="ACP-like"/>
    <property type="match status" value="1"/>
</dbReference>
<gene>
    <name evidence="6" type="ORF">ENJ89_00870</name>
</gene>
<sequence>DISALKANLKQKLPEYMVPAVFMELEAMPMLPSGKIDRRALESHEVAETSGKSEYVAPGSEKEKILAEIWQQVLGLEKIGVNDNFFELGGDSILSIQVISRARQQGLNISPMQMFQYQTISQLAAVVTDAPIIEAEQGLVTGSAPLTPIQHWFFDQPLEHRHHWNQSLLLEVNENLDPEHLNKVARALLEHHDVLRLQFTSKDGRWQQTFGDVPEEAPFHFIDLSQMNPDEQKQKIEQECARFQASFDLQSGPLIRVVYFDTGALPHRLLLVIHHLAVDGVSWRILLEDIQVAYQQSAAGREIQLPPKSTSYKQWAQKLQEYANSEKMNTEIAYWSDIADKELPIITPDFPDGKNPEKLAQGIAHSLNEQETEALLKDVPTVYKTEINDILLTALTRAFARWNGRRSLLIKMEGHGREDIFENVDISRTMGWFTSLYPVYLNLEGVYAEGDSIKTVKEQLRGIPNNGIGYGILRYLSTDESVRQKLTGLDQAAITFNYLGQFDQVLPEGSVFKPAKENKGPERNPDDRRVNVISFTCAVTGNKLNVSVSYSSDLFKAETISRLSDAFMEELRALIDHCKSPQAGGFTASDFKLANLDNKKLDNVLNQLKKNKRKK</sequence>
<dbReference type="InterPro" id="IPR001242">
    <property type="entry name" value="Condensation_dom"/>
</dbReference>
<dbReference type="PANTHER" id="PTHR45398:SF1">
    <property type="entry name" value="ENZYME, PUTATIVE (JCVI)-RELATED"/>
    <property type="match status" value="1"/>
</dbReference>
<dbReference type="GO" id="GO:0031177">
    <property type="term" value="F:phosphopantetheine binding"/>
    <property type="evidence" value="ECO:0007669"/>
    <property type="project" value="InterPro"/>
</dbReference>
<dbReference type="PANTHER" id="PTHR45398">
    <property type="match status" value="1"/>
</dbReference>
<dbReference type="GO" id="GO:0016874">
    <property type="term" value="F:ligase activity"/>
    <property type="evidence" value="ECO:0007669"/>
    <property type="project" value="UniProtKB-KW"/>
</dbReference>
<dbReference type="InterPro" id="IPR020806">
    <property type="entry name" value="PKS_PP-bd"/>
</dbReference>
<evidence type="ECO:0000256" key="4">
    <source>
        <dbReference type="ARBA" id="ARBA00022598"/>
    </source>
</evidence>
<dbReference type="Gene3D" id="3.30.559.10">
    <property type="entry name" value="Chloramphenicol acetyltransferase-like domain"/>
    <property type="match status" value="1"/>
</dbReference>
<organism evidence="6">
    <name type="scientific">Caldithrix abyssi</name>
    <dbReference type="NCBI Taxonomy" id="187145"/>
    <lineage>
        <taxon>Bacteria</taxon>
        <taxon>Pseudomonadati</taxon>
        <taxon>Calditrichota</taxon>
        <taxon>Calditrichia</taxon>
        <taxon>Calditrichales</taxon>
        <taxon>Calditrichaceae</taxon>
        <taxon>Caldithrix</taxon>
    </lineage>
</organism>
<dbReference type="Pfam" id="PF00550">
    <property type="entry name" value="PP-binding"/>
    <property type="match status" value="1"/>
</dbReference>
<dbReference type="Gene3D" id="3.30.300.30">
    <property type="match status" value="1"/>
</dbReference>
<dbReference type="InterPro" id="IPR036736">
    <property type="entry name" value="ACP-like_sf"/>
</dbReference>
<evidence type="ECO:0000256" key="3">
    <source>
        <dbReference type="ARBA" id="ARBA00022553"/>
    </source>
</evidence>
<dbReference type="InterPro" id="IPR045851">
    <property type="entry name" value="AMP-bd_C_sf"/>
</dbReference>
<dbReference type="InterPro" id="IPR023213">
    <property type="entry name" value="CAT-like_dom_sf"/>
</dbReference>
<dbReference type="AlphaFoldDB" id="A0A7V5UE16"/>
<keyword evidence="3" id="KW-0597">Phosphoprotein</keyword>
<dbReference type="FunFam" id="1.10.1200.10:FF:000005">
    <property type="entry name" value="Nonribosomal peptide synthetase 1"/>
    <property type="match status" value="1"/>
</dbReference>
<dbReference type="InterPro" id="IPR010060">
    <property type="entry name" value="NRPS_synth"/>
</dbReference>
<comment type="caution">
    <text evidence="6">The sequence shown here is derived from an EMBL/GenBank/DDBJ whole genome shotgun (WGS) entry which is preliminary data.</text>
</comment>
<evidence type="ECO:0000313" key="6">
    <source>
        <dbReference type="EMBL" id="HHJ51719.1"/>
    </source>
</evidence>
<dbReference type="InterPro" id="IPR009081">
    <property type="entry name" value="PP-bd_ACP"/>
</dbReference>
<dbReference type="Gene3D" id="3.30.559.30">
    <property type="entry name" value="Nonribosomal peptide synthetase, condensation domain"/>
    <property type="match status" value="1"/>
</dbReference>
<dbReference type="Proteomes" id="UP000886124">
    <property type="component" value="Unassembled WGS sequence"/>
</dbReference>
<protein>
    <submittedName>
        <fullName evidence="6">Non-ribosomal peptide synthetase</fullName>
    </submittedName>
</protein>
<reference evidence="6" key="1">
    <citation type="journal article" date="2020" name="mSystems">
        <title>Genome- and Community-Level Interaction Insights into Carbon Utilization and Element Cycling Functions of Hydrothermarchaeota in Hydrothermal Sediment.</title>
        <authorList>
            <person name="Zhou Z."/>
            <person name="Liu Y."/>
            <person name="Xu W."/>
            <person name="Pan J."/>
            <person name="Luo Z.H."/>
            <person name="Li M."/>
        </authorList>
    </citation>
    <scope>NUCLEOTIDE SEQUENCE [LARGE SCALE GENOMIC DNA]</scope>
    <source>
        <strain evidence="6">HyVt-527</strain>
    </source>
</reference>
<dbReference type="CDD" id="cd19534">
    <property type="entry name" value="E_NRPS"/>
    <property type="match status" value="1"/>
</dbReference>
<name>A0A7V5UE16_CALAY</name>
<dbReference type="SUPFAM" id="SSF47336">
    <property type="entry name" value="ACP-like"/>
    <property type="match status" value="1"/>
</dbReference>
<feature type="non-terminal residue" evidence="6">
    <location>
        <position position="1"/>
    </location>
</feature>
<dbReference type="Pfam" id="PF00668">
    <property type="entry name" value="Condensation"/>
    <property type="match status" value="1"/>
</dbReference>
<evidence type="ECO:0000259" key="5">
    <source>
        <dbReference type="PROSITE" id="PS50075"/>
    </source>
</evidence>
<comment type="cofactor">
    <cofactor evidence="1">
        <name>pantetheine 4'-phosphate</name>
        <dbReference type="ChEBI" id="CHEBI:47942"/>
    </cofactor>
</comment>
<dbReference type="EMBL" id="DROD01000060">
    <property type="protein sequence ID" value="HHJ51719.1"/>
    <property type="molecule type" value="Genomic_DNA"/>
</dbReference>
<keyword evidence="2" id="KW-0596">Phosphopantetheine</keyword>
<dbReference type="SUPFAM" id="SSF56801">
    <property type="entry name" value="Acetyl-CoA synthetase-like"/>
    <property type="match status" value="1"/>
</dbReference>
<dbReference type="InterPro" id="IPR006162">
    <property type="entry name" value="Ppantetheine_attach_site"/>
</dbReference>
<evidence type="ECO:0000256" key="2">
    <source>
        <dbReference type="ARBA" id="ARBA00022450"/>
    </source>
</evidence>
<keyword evidence="4" id="KW-0436">Ligase</keyword>
<dbReference type="NCBIfam" id="TIGR01720">
    <property type="entry name" value="NRPS-para261"/>
    <property type="match status" value="1"/>
</dbReference>
<dbReference type="PROSITE" id="PS50075">
    <property type="entry name" value="CARRIER"/>
    <property type="match status" value="1"/>
</dbReference>
<dbReference type="PROSITE" id="PS00012">
    <property type="entry name" value="PHOSPHOPANTETHEINE"/>
    <property type="match status" value="1"/>
</dbReference>
<evidence type="ECO:0000256" key="1">
    <source>
        <dbReference type="ARBA" id="ARBA00001957"/>
    </source>
</evidence>
<dbReference type="FunFam" id="3.30.559.10:FF:000016">
    <property type="entry name" value="Nonribosomal peptide synthase Pes1"/>
    <property type="match status" value="1"/>
</dbReference>